<evidence type="ECO:0000256" key="10">
    <source>
        <dbReference type="ARBA" id="ARBA00023136"/>
    </source>
</evidence>
<feature type="transmembrane region" description="Helical" evidence="13">
    <location>
        <begin position="26"/>
        <end position="48"/>
    </location>
</feature>
<evidence type="ECO:0000313" key="16">
    <source>
        <dbReference type="Proteomes" id="UP000320386"/>
    </source>
</evidence>
<evidence type="ECO:0000256" key="13">
    <source>
        <dbReference type="RuleBase" id="RU364091"/>
    </source>
</evidence>
<evidence type="ECO:0000256" key="14">
    <source>
        <dbReference type="SAM" id="MobiDB-lite"/>
    </source>
</evidence>
<organism evidence="15 16">
    <name type="scientific">Mucisphaera calidilacus</name>
    <dbReference type="NCBI Taxonomy" id="2527982"/>
    <lineage>
        <taxon>Bacteria</taxon>
        <taxon>Pseudomonadati</taxon>
        <taxon>Planctomycetota</taxon>
        <taxon>Phycisphaerae</taxon>
        <taxon>Phycisphaerales</taxon>
        <taxon>Phycisphaeraceae</taxon>
        <taxon>Mucisphaera</taxon>
    </lineage>
</organism>
<dbReference type="Proteomes" id="UP000320386">
    <property type="component" value="Chromosome"/>
</dbReference>
<dbReference type="GO" id="GO:0005886">
    <property type="term" value="C:plasma membrane"/>
    <property type="evidence" value="ECO:0007669"/>
    <property type="project" value="UniProtKB-SubCell"/>
</dbReference>
<dbReference type="GO" id="GO:0009306">
    <property type="term" value="P:protein secretion"/>
    <property type="evidence" value="ECO:0007669"/>
    <property type="project" value="InterPro"/>
</dbReference>
<evidence type="ECO:0000256" key="3">
    <source>
        <dbReference type="ARBA" id="ARBA00021622"/>
    </source>
</evidence>
<dbReference type="PANTHER" id="PTHR30531">
    <property type="entry name" value="FLAGELLAR BIOSYNTHETIC PROTEIN FLHB"/>
    <property type="match status" value="1"/>
</dbReference>
<keyword evidence="11 13" id="KW-1006">Bacterial flagellum protein export</keyword>
<feature type="transmembrane region" description="Helical" evidence="13">
    <location>
        <begin position="96"/>
        <end position="117"/>
    </location>
</feature>
<keyword evidence="10 13" id="KW-0472">Membrane</keyword>
<evidence type="ECO:0000256" key="7">
    <source>
        <dbReference type="ARBA" id="ARBA00022795"/>
    </source>
</evidence>
<evidence type="ECO:0000256" key="5">
    <source>
        <dbReference type="ARBA" id="ARBA00022475"/>
    </source>
</evidence>
<dbReference type="InterPro" id="IPR006136">
    <property type="entry name" value="FlhB"/>
</dbReference>
<comment type="similarity">
    <text evidence="2 13">Belongs to the type III secretion exporter family.</text>
</comment>
<feature type="compositionally biased region" description="Basic and acidic residues" evidence="14">
    <location>
        <begin position="1"/>
        <end position="10"/>
    </location>
</feature>
<evidence type="ECO:0000256" key="4">
    <source>
        <dbReference type="ARBA" id="ARBA00022448"/>
    </source>
</evidence>
<dbReference type="AlphaFoldDB" id="A0A518BYX5"/>
<keyword evidence="6 13" id="KW-0812">Transmembrane</keyword>
<dbReference type="Pfam" id="PF01312">
    <property type="entry name" value="Bac_export_2"/>
    <property type="match status" value="1"/>
</dbReference>
<protein>
    <recommendedName>
        <fullName evidence="3 13">Flagellar biosynthetic protein FlhB</fullName>
    </recommendedName>
</protein>
<comment type="subcellular location">
    <subcellularLocation>
        <location evidence="1">Cell membrane</location>
        <topology evidence="1">Multi-pass membrane protein</topology>
    </subcellularLocation>
</comment>
<dbReference type="Gene3D" id="3.40.1690.10">
    <property type="entry name" value="secretion proteins EscU"/>
    <property type="match status" value="1"/>
</dbReference>
<keyword evidence="15" id="KW-0966">Cell projection</keyword>
<gene>
    <name evidence="13 15" type="primary">flhB</name>
    <name evidence="15" type="ORF">Pan265_20340</name>
</gene>
<keyword evidence="8 13" id="KW-0653">Protein transport</keyword>
<dbReference type="PRINTS" id="PR00950">
    <property type="entry name" value="TYPE3IMSPROT"/>
</dbReference>
<keyword evidence="15" id="KW-0969">Cilium</keyword>
<feature type="transmembrane region" description="Helical" evidence="13">
    <location>
        <begin position="188"/>
        <end position="211"/>
    </location>
</feature>
<keyword evidence="4 13" id="KW-0813">Transport</keyword>
<dbReference type="FunFam" id="3.40.1690.10:FF:000001">
    <property type="entry name" value="Flagellar biosynthetic protein FlhB"/>
    <property type="match status" value="1"/>
</dbReference>
<proteinExistence type="inferred from homology"/>
<dbReference type="Gene3D" id="6.10.250.2080">
    <property type="match status" value="1"/>
</dbReference>
<sequence length="356" mass="39198">MAESAQEKTEPATPRRRQKAREEGNVAKSMDLTASVALLLGVALLYMLGRQMFGGMKGLVERALRADFASNPARAEDLVAALADGIYVYVELAAPFMGAMAFVALVATLYQVGLLLTTKPLAPKLSKFNLIKGAQQMVNLRALMRFVQSMLKVVLLLGLGGLLVYLDIEKLLHLALLDVEPAFAGACELVFSLSVKLALMLLILGVIDYAYQKWQHEEELKMSKQDVKEEMRNMDGDPMVKQRRARVARQLAMQRVSAAVPQADVIVTNPTHFAVALKYDASTMKAPKVLAKGADYLAMRIRQIAAVHGVPVVERKELARALYREVDPGMEIPGEHYAAVAEILAYVYRLSKQQTA</sequence>
<evidence type="ECO:0000256" key="2">
    <source>
        <dbReference type="ARBA" id="ARBA00010690"/>
    </source>
</evidence>
<dbReference type="InterPro" id="IPR029025">
    <property type="entry name" value="T3SS_substrate_exporter_C"/>
</dbReference>
<keyword evidence="16" id="KW-1185">Reference proteome</keyword>
<dbReference type="InterPro" id="IPR006135">
    <property type="entry name" value="T3SS_substrate_exporter"/>
</dbReference>
<name>A0A518BYX5_9BACT</name>
<dbReference type="RefSeq" id="WP_145446346.1">
    <property type="nucleotide sequence ID" value="NZ_CP036280.1"/>
</dbReference>
<keyword evidence="15" id="KW-0282">Flagellum</keyword>
<dbReference type="PANTHER" id="PTHR30531:SF12">
    <property type="entry name" value="FLAGELLAR BIOSYNTHETIC PROTEIN FLHB"/>
    <property type="match status" value="1"/>
</dbReference>
<dbReference type="GO" id="GO:0044780">
    <property type="term" value="P:bacterial-type flagellum assembly"/>
    <property type="evidence" value="ECO:0007669"/>
    <property type="project" value="InterPro"/>
</dbReference>
<dbReference type="SUPFAM" id="SSF160544">
    <property type="entry name" value="EscU C-terminal domain-like"/>
    <property type="match status" value="1"/>
</dbReference>
<dbReference type="NCBIfam" id="TIGR00328">
    <property type="entry name" value="flhB"/>
    <property type="match status" value="1"/>
</dbReference>
<feature type="transmembrane region" description="Helical" evidence="13">
    <location>
        <begin position="150"/>
        <end position="168"/>
    </location>
</feature>
<evidence type="ECO:0000256" key="6">
    <source>
        <dbReference type="ARBA" id="ARBA00022692"/>
    </source>
</evidence>
<dbReference type="OrthoDB" id="9807950at2"/>
<evidence type="ECO:0000256" key="9">
    <source>
        <dbReference type="ARBA" id="ARBA00022989"/>
    </source>
</evidence>
<keyword evidence="9 13" id="KW-1133">Transmembrane helix</keyword>
<dbReference type="KEGG" id="mcad:Pan265_20340"/>
<evidence type="ECO:0000256" key="8">
    <source>
        <dbReference type="ARBA" id="ARBA00022927"/>
    </source>
</evidence>
<evidence type="ECO:0000256" key="12">
    <source>
        <dbReference type="ARBA" id="ARBA00025078"/>
    </source>
</evidence>
<accession>A0A518BYX5</accession>
<feature type="region of interest" description="Disordered" evidence="14">
    <location>
        <begin position="1"/>
        <end position="25"/>
    </location>
</feature>
<evidence type="ECO:0000256" key="11">
    <source>
        <dbReference type="ARBA" id="ARBA00023225"/>
    </source>
</evidence>
<evidence type="ECO:0000256" key="1">
    <source>
        <dbReference type="ARBA" id="ARBA00004651"/>
    </source>
</evidence>
<evidence type="ECO:0000313" key="15">
    <source>
        <dbReference type="EMBL" id="QDU72171.1"/>
    </source>
</evidence>
<reference evidence="15 16" key="1">
    <citation type="submission" date="2019-02" db="EMBL/GenBank/DDBJ databases">
        <title>Deep-cultivation of Planctomycetes and their phenomic and genomic characterization uncovers novel biology.</title>
        <authorList>
            <person name="Wiegand S."/>
            <person name="Jogler M."/>
            <person name="Boedeker C."/>
            <person name="Pinto D."/>
            <person name="Vollmers J."/>
            <person name="Rivas-Marin E."/>
            <person name="Kohn T."/>
            <person name="Peeters S.H."/>
            <person name="Heuer A."/>
            <person name="Rast P."/>
            <person name="Oberbeckmann S."/>
            <person name="Bunk B."/>
            <person name="Jeske O."/>
            <person name="Meyerdierks A."/>
            <person name="Storesund J.E."/>
            <person name="Kallscheuer N."/>
            <person name="Luecker S."/>
            <person name="Lage O.M."/>
            <person name="Pohl T."/>
            <person name="Merkel B.J."/>
            <person name="Hornburger P."/>
            <person name="Mueller R.-W."/>
            <person name="Bruemmer F."/>
            <person name="Labrenz M."/>
            <person name="Spormann A.M."/>
            <person name="Op den Camp H."/>
            <person name="Overmann J."/>
            <person name="Amann R."/>
            <person name="Jetten M.S.M."/>
            <person name="Mascher T."/>
            <person name="Medema M.H."/>
            <person name="Devos D.P."/>
            <person name="Kaster A.-K."/>
            <person name="Ovreas L."/>
            <person name="Rohde M."/>
            <person name="Galperin M.Y."/>
            <person name="Jogler C."/>
        </authorList>
    </citation>
    <scope>NUCLEOTIDE SEQUENCE [LARGE SCALE GENOMIC DNA]</scope>
    <source>
        <strain evidence="15 16">Pan265</strain>
    </source>
</reference>
<comment type="function">
    <text evidence="12 13">Required for formation of the rod structure in the basal body of the flagellar apparatus. Together with FliI and FliH, may constitute the export apparatus of flagellin.</text>
</comment>
<keyword evidence="5 13" id="KW-1003">Cell membrane</keyword>
<dbReference type="EMBL" id="CP036280">
    <property type="protein sequence ID" value="QDU72171.1"/>
    <property type="molecule type" value="Genomic_DNA"/>
</dbReference>
<keyword evidence="7 13" id="KW-1005">Bacterial flagellum biogenesis</keyword>